<keyword evidence="4" id="KW-0326">Glycosidase</keyword>
<dbReference type="Pfam" id="PF01755">
    <property type="entry name" value="Glyco_transf_25"/>
    <property type="match status" value="1"/>
</dbReference>
<gene>
    <name evidence="10" type="ORF">OCL97_08640</name>
</gene>
<comment type="caution">
    <text evidence="10">The sequence shown here is derived from an EMBL/GenBank/DDBJ whole genome shotgun (WGS) entry which is preliminary data.</text>
</comment>
<organism evidence="10 11">
    <name type="scientific">Phenylobacterium ferrooxidans</name>
    <dbReference type="NCBI Taxonomy" id="2982689"/>
    <lineage>
        <taxon>Bacteria</taxon>
        <taxon>Pseudomonadati</taxon>
        <taxon>Pseudomonadota</taxon>
        <taxon>Alphaproteobacteria</taxon>
        <taxon>Caulobacterales</taxon>
        <taxon>Caulobacteraceae</taxon>
        <taxon>Phenylobacterium</taxon>
    </lineage>
</organism>
<feature type="region of interest" description="Disordered" evidence="8">
    <location>
        <begin position="726"/>
        <end position="747"/>
    </location>
</feature>
<dbReference type="InterPro" id="IPR008264">
    <property type="entry name" value="Beta_glucanase"/>
</dbReference>
<dbReference type="PROSITE" id="PS51762">
    <property type="entry name" value="GH16_2"/>
    <property type="match status" value="1"/>
</dbReference>
<dbReference type="CDD" id="cd06532">
    <property type="entry name" value="Glyco_transf_25"/>
    <property type="match status" value="1"/>
</dbReference>
<dbReference type="Gene3D" id="2.60.120.200">
    <property type="match status" value="1"/>
</dbReference>
<evidence type="ECO:0000256" key="5">
    <source>
        <dbReference type="ARBA" id="ARBA00029722"/>
    </source>
</evidence>
<dbReference type="InterPro" id="IPR013320">
    <property type="entry name" value="ConA-like_dom_sf"/>
</dbReference>
<evidence type="ECO:0000256" key="3">
    <source>
        <dbReference type="ARBA" id="ARBA00022801"/>
    </source>
</evidence>
<proteinExistence type="inferred from homology"/>
<dbReference type="Proteomes" id="UP001598130">
    <property type="component" value="Unassembled WGS sequence"/>
</dbReference>
<dbReference type="PRINTS" id="PR00737">
    <property type="entry name" value="GLHYDRLASE16"/>
</dbReference>
<dbReference type="InterPro" id="IPR000757">
    <property type="entry name" value="Beta-glucanase-like"/>
</dbReference>
<name>A0ABW6CLS7_9CAUL</name>
<evidence type="ECO:0000259" key="9">
    <source>
        <dbReference type="PROSITE" id="PS51762"/>
    </source>
</evidence>
<evidence type="ECO:0000256" key="8">
    <source>
        <dbReference type="SAM" id="MobiDB-lite"/>
    </source>
</evidence>
<evidence type="ECO:0000313" key="11">
    <source>
        <dbReference type="Proteomes" id="UP001598130"/>
    </source>
</evidence>
<evidence type="ECO:0000256" key="4">
    <source>
        <dbReference type="ARBA" id="ARBA00023295"/>
    </source>
</evidence>
<dbReference type="EMBL" id="JAOTJD010000013">
    <property type="protein sequence ID" value="MFD3264025.1"/>
    <property type="molecule type" value="Genomic_DNA"/>
</dbReference>
<evidence type="ECO:0000256" key="1">
    <source>
        <dbReference type="ARBA" id="ARBA00006865"/>
    </source>
</evidence>
<sequence length="747" mass="81755">MNLREGFGSLRGVSFRVALAARRLLPPKSIHAFGPGDDQIGAILAINLDRQPGRWRWLQQELGRFRAQGGRRLSQLVERLPAIDARDGRETAPTADVDPIYTMGDQLFVQPDARLEECFGRDQAIRMSRQEIAVARSHVEAWKRIARGPHKYVLVLEDDVYFVHGAHRLIDQGWRAALQGLGPDEGPHLLYLSYLDAGGTAERADVTANLFRPIRGLWYFSGYVLSRSGAERLLRMMPVVGPVDLWINHRFGDLRVLALSKSALLQRGDGGSDNAYSILPYLARSGTVDAGPSPVGPTAGGRGLVLAWNAPGATDVMGMALSTLGYRVRTFPAEAPSNRLATMLESEGLFDAYVDANLGDAAIEELVRQRPDARFVIGATSQSSDHPATPDRVHRSLPVARSAVVPMDALAGNPWEPLSHLLALPVPDHAFPRGVSHGIGVFRAEEANLARKTDRLGTNKIDESPWVLPPTAWRPRQDVSATSARACEFTPCLNVDLTSHSAAFRALTETFPGNMATFEPTGIEHSAEGASFALRKSASGVRPLSSGALASTDSFTYGRFEAEIRPARGSGLVTGFFLHRDLPRQEIDVELLGSRPNRMLANVYFNPGDEGTAIAYGYRGTPHEIDLGFDATADFHTYAVEWTPGSIHWLVDGRIVHVRSRWDPTPIPHLPMRLHANLWSPRSVELAGQLDDDTLPAHSAFRRIAVQTLDRVSEICGDSADPCSEHLGHEGLLEPAEQQPSTRQPAQ</sequence>
<evidence type="ECO:0000313" key="10">
    <source>
        <dbReference type="EMBL" id="MFD3264025.1"/>
    </source>
</evidence>
<reference evidence="10 11" key="1">
    <citation type="submission" date="2022-09" db="EMBL/GenBank/DDBJ databases">
        <title>New species of Phenylobacterium.</title>
        <authorList>
            <person name="Mieszkin S."/>
        </authorList>
    </citation>
    <scope>NUCLEOTIDE SEQUENCE [LARGE SCALE GENOMIC DNA]</scope>
    <source>
        <strain evidence="10 11">HK31-G</strain>
    </source>
</reference>
<dbReference type="InterPro" id="IPR002654">
    <property type="entry name" value="Glyco_trans_25"/>
</dbReference>
<comment type="similarity">
    <text evidence="1">Belongs to the glycosyl hydrolase 16 family.</text>
</comment>
<evidence type="ECO:0000256" key="2">
    <source>
        <dbReference type="ARBA" id="ARBA00014569"/>
    </source>
</evidence>
<keyword evidence="3" id="KW-0378">Hydrolase</keyword>
<dbReference type="SUPFAM" id="SSF49899">
    <property type="entry name" value="Concanavalin A-like lectins/glucanases"/>
    <property type="match status" value="1"/>
</dbReference>
<dbReference type="RefSeq" id="WP_377369387.1">
    <property type="nucleotide sequence ID" value="NZ_JAOTJD010000013.1"/>
</dbReference>
<evidence type="ECO:0000256" key="6">
    <source>
        <dbReference type="ARBA" id="ARBA00029771"/>
    </source>
</evidence>
<dbReference type="PANTHER" id="PTHR31062">
    <property type="entry name" value="XYLOGLUCAN ENDOTRANSGLUCOSYLASE/HYDROLASE PROTEIN 8-RELATED"/>
    <property type="match status" value="1"/>
</dbReference>
<evidence type="ECO:0000256" key="7">
    <source>
        <dbReference type="ARBA" id="ARBA00031665"/>
    </source>
</evidence>
<dbReference type="Pfam" id="PF00722">
    <property type="entry name" value="Glyco_hydro_16"/>
    <property type="match status" value="1"/>
</dbReference>
<feature type="compositionally biased region" description="Polar residues" evidence="8">
    <location>
        <begin position="738"/>
        <end position="747"/>
    </location>
</feature>
<dbReference type="InterPro" id="IPR044791">
    <property type="entry name" value="Beta-glucanase/XTH"/>
</dbReference>
<protein>
    <recommendedName>
        <fullName evidence="2">Beta-glucanase</fullName>
    </recommendedName>
    <alternativeName>
        <fullName evidence="7">1,3-1,4-beta-D-glucan 4-glucanohydrolase</fullName>
    </alternativeName>
    <alternativeName>
        <fullName evidence="6">Endo-beta-1,3-1,4 glucanase</fullName>
    </alternativeName>
    <alternativeName>
        <fullName evidence="5">Lichenase</fullName>
    </alternativeName>
</protein>
<feature type="domain" description="GH16" evidence="9">
    <location>
        <begin position="483"/>
        <end position="712"/>
    </location>
</feature>
<keyword evidence="11" id="KW-1185">Reference proteome</keyword>
<accession>A0ABW6CLS7</accession>